<evidence type="ECO:0000256" key="1">
    <source>
        <dbReference type="SAM" id="SignalP"/>
    </source>
</evidence>
<comment type="caution">
    <text evidence="2">The sequence shown here is derived from an EMBL/GenBank/DDBJ whole genome shotgun (WGS) entry which is preliminary data.</text>
</comment>
<proteinExistence type="predicted"/>
<evidence type="ECO:0000313" key="2">
    <source>
        <dbReference type="EMBL" id="KAK4542195.1"/>
    </source>
</evidence>
<evidence type="ECO:0000313" key="3">
    <source>
        <dbReference type="Proteomes" id="UP001324427"/>
    </source>
</evidence>
<keyword evidence="3" id="KW-1185">Reference proteome</keyword>
<feature type="chain" id="PRO_5043664689" evidence="1">
    <location>
        <begin position="19"/>
        <end position="90"/>
    </location>
</feature>
<accession>A0AAV9JB99</accession>
<protein>
    <submittedName>
        <fullName evidence="2">Uncharacterized protein</fullName>
    </submittedName>
</protein>
<keyword evidence="1" id="KW-0732">Signal</keyword>
<dbReference type="Proteomes" id="UP001324427">
    <property type="component" value="Unassembled WGS sequence"/>
</dbReference>
<dbReference type="EMBL" id="JAVFHQ010000044">
    <property type="protein sequence ID" value="KAK4542195.1"/>
    <property type="molecule type" value="Genomic_DNA"/>
</dbReference>
<feature type="signal peptide" evidence="1">
    <location>
        <begin position="1"/>
        <end position="18"/>
    </location>
</feature>
<dbReference type="AlphaFoldDB" id="A0AAV9JB99"/>
<reference evidence="2 3" key="1">
    <citation type="submission" date="2021-11" db="EMBL/GenBank/DDBJ databases">
        <title>Black yeast isolated from Biological Soil Crust.</title>
        <authorList>
            <person name="Kurbessoian T."/>
        </authorList>
    </citation>
    <scope>NUCLEOTIDE SEQUENCE [LARGE SCALE GENOMIC DNA]</scope>
    <source>
        <strain evidence="2 3">CCFEE 5522</strain>
    </source>
</reference>
<gene>
    <name evidence="2" type="ORF">LTR36_007042</name>
</gene>
<sequence>MQFTTATLLAVLAASVAAKHHESSKWGRLAEGTPTALAQLSVTSAPAHHHGHIAHAARGLKADWEKFTRKFDQGAQKAESEIKHALTHYP</sequence>
<organism evidence="2 3">
    <name type="scientific">Oleoguttula mirabilis</name>
    <dbReference type="NCBI Taxonomy" id="1507867"/>
    <lineage>
        <taxon>Eukaryota</taxon>
        <taxon>Fungi</taxon>
        <taxon>Dikarya</taxon>
        <taxon>Ascomycota</taxon>
        <taxon>Pezizomycotina</taxon>
        <taxon>Dothideomycetes</taxon>
        <taxon>Dothideomycetidae</taxon>
        <taxon>Mycosphaerellales</taxon>
        <taxon>Teratosphaeriaceae</taxon>
        <taxon>Oleoguttula</taxon>
    </lineage>
</organism>
<name>A0AAV9JB99_9PEZI</name>